<gene>
    <name evidence="1" type="ORF">JMN32_18255</name>
</gene>
<keyword evidence="1" id="KW-0378">Hydrolase</keyword>
<dbReference type="InterPro" id="IPR032466">
    <property type="entry name" value="Metal_Hydrolase"/>
</dbReference>
<reference evidence="1" key="1">
    <citation type="submission" date="2021-01" db="EMBL/GenBank/DDBJ databases">
        <title>Fulvivirga kasyanovii gen. nov., sp nov., a novel member of the phylum Bacteroidetes isolated from seawater in a mussel farm.</title>
        <authorList>
            <person name="Zhao L.-H."/>
            <person name="Wang Z.-J."/>
        </authorList>
    </citation>
    <scope>NUCLEOTIDE SEQUENCE</scope>
    <source>
        <strain evidence="1">29W222</strain>
    </source>
</reference>
<dbReference type="AlphaFoldDB" id="A0A937KFJ8"/>
<dbReference type="PANTHER" id="PTHR46124:SF2">
    <property type="entry name" value="D-AMINOACYL-TRNA DEACYLASE"/>
    <property type="match status" value="1"/>
</dbReference>
<dbReference type="PANTHER" id="PTHR46124">
    <property type="entry name" value="D-AMINOACYL-TRNA DEACYLASE"/>
    <property type="match status" value="1"/>
</dbReference>
<dbReference type="Gene3D" id="3.20.20.140">
    <property type="entry name" value="Metal-dependent hydrolases"/>
    <property type="match status" value="1"/>
</dbReference>
<keyword evidence="2" id="KW-1185">Reference proteome</keyword>
<dbReference type="InterPro" id="IPR001130">
    <property type="entry name" value="TatD-like"/>
</dbReference>
<evidence type="ECO:0000313" key="1">
    <source>
        <dbReference type="EMBL" id="MBL6448263.1"/>
    </source>
</evidence>
<comment type="caution">
    <text evidence="1">The sequence shown here is derived from an EMBL/GenBank/DDBJ whole genome shotgun (WGS) entry which is preliminary data.</text>
</comment>
<dbReference type="SUPFAM" id="SSF51556">
    <property type="entry name" value="Metallo-dependent hydrolases"/>
    <property type="match status" value="1"/>
</dbReference>
<dbReference type="EMBL" id="JAEUGD010000060">
    <property type="protein sequence ID" value="MBL6448263.1"/>
    <property type="molecule type" value="Genomic_DNA"/>
</dbReference>
<name>A0A937KFJ8_9BACT</name>
<protein>
    <submittedName>
        <fullName evidence="1">TatD family hydrolase</fullName>
    </submittedName>
</protein>
<dbReference type="Proteomes" id="UP000614216">
    <property type="component" value="Unassembled WGS sequence"/>
</dbReference>
<proteinExistence type="predicted"/>
<dbReference type="Pfam" id="PF01026">
    <property type="entry name" value="TatD_DNase"/>
    <property type="match status" value="1"/>
</dbReference>
<sequence>MSKLLFNRPVTLDFHTHKVRHQDNPNIVEIVSLHLGKDDPPEGPYTVGKHPWWTEDILSPDEANEMKAHFGSTNCVALGEMGLDNLKGPSMQVQMDILRSQLQVADELNAAVIIHCVRAYHQLLQVKGEFPSIKNWCIHGYGRNVTLALQLIDAGFYISLMPQPHKPEKFSELLHAIPANRIFLETDSMPDVSIENIYLQASNALGISIEKLKDQFTNNANTFFDYELAGKNRTVNW</sequence>
<dbReference type="RefSeq" id="WP_202857805.1">
    <property type="nucleotide sequence ID" value="NZ_JAEUGD010000060.1"/>
</dbReference>
<organism evidence="1 2">
    <name type="scientific">Fulvivirga marina</name>
    <dbReference type="NCBI Taxonomy" id="2494733"/>
    <lineage>
        <taxon>Bacteria</taxon>
        <taxon>Pseudomonadati</taxon>
        <taxon>Bacteroidota</taxon>
        <taxon>Cytophagia</taxon>
        <taxon>Cytophagales</taxon>
        <taxon>Fulvivirgaceae</taxon>
        <taxon>Fulvivirga</taxon>
    </lineage>
</organism>
<evidence type="ECO:0000313" key="2">
    <source>
        <dbReference type="Proteomes" id="UP000614216"/>
    </source>
</evidence>
<accession>A0A937KFJ8</accession>
<dbReference type="GO" id="GO:0016788">
    <property type="term" value="F:hydrolase activity, acting on ester bonds"/>
    <property type="evidence" value="ECO:0007669"/>
    <property type="project" value="InterPro"/>
</dbReference>